<dbReference type="PANTHER" id="PTHR33361:SF16">
    <property type="entry name" value="DUF885 DOMAIN-CONTAINING PROTEIN"/>
    <property type="match status" value="1"/>
</dbReference>
<comment type="caution">
    <text evidence="2">The sequence shown here is derived from an EMBL/GenBank/DDBJ whole genome shotgun (WGS) entry which is preliminary data.</text>
</comment>
<organism evidence="2 3">
    <name type="scientific">Neptunicella marina</name>
    <dbReference type="NCBI Taxonomy" id="2125989"/>
    <lineage>
        <taxon>Bacteria</taxon>
        <taxon>Pseudomonadati</taxon>
        <taxon>Pseudomonadota</taxon>
        <taxon>Gammaproteobacteria</taxon>
        <taxon>Alteromonadales</taxon>
        <taxon>Alteromonadaceae</taxon>
        <taxon>Neptunicella</taxon>
    </lineage>
</organism>
<dbReference type="PANTHER" id="PTHR33361">
    <property type="entry name" value="GLR0591 PROTEIN"/>
    <property type="match status" value="1"/>
</dbReference>
<evidence type="ECO:0000256" key="1">
    <source>
        <dbReference type="SAM" id="SignalP"/>
    </source>
</evidence>
<reference evidence="2" key="2">
    <citation type="submission" date="2020-08" db="EMBL/GenBank/DDBJ databases">
        <authorList>
            <person name="Lai Q."/>
        </authorList>
    </citation>
    <scope>NUCLEOTIDE SEQUENCE</scope>
    <source>
        <strain evidence="2">S27-2</strain>
    </source>
</reference>
<dbReference type="InterPro" id="IPR010281">
    <property type="entry name" value="DUF885"/>
</dbReference>
<dbReference type="Proteomes" id="UP000601768">
    <property type="component" value="Unassembled WGS sequence"/>
</dbReference>
<accession>A0A8J6IQ87</accession>
<protein>
    <submittedName>
        <fullName evidence="2">DUF885 domain-containing protein</fullName>
    </submittedName>
</protein>
<gene>
    <name evidence="2" type="ORF">H8B19_07570</name>
</gene>
<reference evidence="2" key="1">
    <citation type="journal article" date="2018" name="Int. J. Syst. Evol. Microbiol.">
        <title>Neptunicella marina gen. nov., sp. nov., isolated from surface seawater.</title>
        <authorList>
            <person name="Liu X."/>
            <person name="Lai Q."/>
            <person name="Du Y."/>
            <person name="Zhang X."/>
            <person name="Liu Z."/>
            <person name="Sun F."/>
            <person name="Shao Z."/>
        </authorList>
    </citation>
    <scope>NUCLEOTIDE SEQUENCE</scope>
    <source>
        <strain evidence="2">S27-2</strain>
    </source>
</reference>
<feature type="chain" id="PRO_5035200801" evidence="1">
    <location>
        <begin position="22"/>
        <end position="605"/>
    </location>
</feature>
<dbReference type="PROSITE" id="PS51257">
    <property type="entry name" value="PROKAR_LIPOPROTEIN"/>
    <property type="match status" value="1"/>
</dbReference>
<dbReference type="EMBL" id="JACNEP010000005">
    <property type="protein sequence ID" value="MBC3765730.1"/>
    <property type="molecule type" value="Genomic_DNA"/>
</dbReference>
<evidence type="ECO:0000313" key="3">
    <source>
        <dbReference type="Proteomes" id="UP000601768"/>
    </source>
</evidence>
<dbReference type="Pfam" id="PF05960">
    <property type="entry name" value="DUF885"/>
    <property type="match status" value="1"/>
</dbReference>
<keyword evidence="1" id="KW-0732">Signal</keyword>
<feature type="signal peptide" evidence="1">
    <location>
        <begin position="1"/>
        <end position="21"/>
    </location>
</feature>
<evidence type="ECO:0000313" key="2">
    <source>
        <dbReference type="EMBL" id="MBC3765730.1"/>
    </source>
</evidence>
<proteinExistence type="predicted"/>
<keyword evidence="3" id="KW-1185">Reference proteome</keyword>
<dbReference type="AlphaFoldDB" id="A0A8J6IQ87"/>
<sequence>MKLTLLAAASIALFSCSPAQQKPETSAQKVQYTPEQIAAESAKANAFFDRIFDENIERSPEYQAYMGIQKNNDKWDDITDEFAQQGRDIKQKELAALKSDINYAALNEQTRLSYDLMQEQLTREIADFSWRFHNYPVNQMFGLQSNIPSFLINVHPIHGESDAMAYTARLVKVEALLDQLISNLKTRQDMGIVPPKFVFDHVIRDAQNISSDSTIIDDFVRKVEALDDVEDDKKQQLIHDAKQAIEQHLVPGYNKLIAYLTGLKQQATTDDGVWKFPNGDAFYANRIKYYTSTDLTPEQVHQIGLDEVARIHDEMRGIMQQVGFDGSLQDFFTYMREDEQFYLPNTDAGREQYLTQAKELVDVIKSRLDELFITKPKADMIVKRVEPFREKSAGKAFYNQPAPDGSRPGTYYANLYNMAEMPTYQMKALAYHEGIPGHHMQIAIAQELTGIPKFRKFGHYSAYIEGWGLYSEFTPKEMGLYDDPYDDFGRLAMELWRACRLVVDTGIHYKHWTREQGLDYYVQNTPNPEGDAVKMVERHIVMPGQATAYKIGMLKILELRKKAKQALGDQFDIREYHDQVLKNGALPLNVLEAQIDKWITTKKPA</sequence>
<name>A0A8J6IQ87_9ALTE</name>